<name>A0A4P6Q612_9ACTN</name>
<organism evidence="2 3">
    <name type="scientific">Streptomonospora litoralis</name>
    <dbReference type="NCBI Taxonomy" id="2498135"/>
    <lineage>
        <taxon>Bacteria</taxon>
        <taxon>Bacillati</taxon>
        <taxon>Actinomycetota</taxon>
        <taxon>Actinomycetes</taxon>
        <taxon>Streptosporangiales</taxon>
        <taxon>Nocardiopsidaceae</taxon>
        <taxon>Streptomonospora</taxon>
    </lineage>
</organism>
<keyword evidence="2" id="KW-0808">Transferase</keyword>
<dbReference type="Gene3D" id="3.40.50.150">
    <property type="entry name" value="Vaccinia Virus protein VP39"/>
    <property type="match status" value="1"/>
</dbReference>
<evidence type="ECO:0000313" key="3">
    <source>
        <dbReference type="Proteomes" id="UP000292235"/>
    </source>
</evidence>
<sequence length="276" mass="29101">MTLGYVHGYTPRETRRLGDQAQTLSALLHGGSALPAGARVLEVGCGVGAQTPHLLAAAPGVRVTALDVSAESLVRARERLSGHPGRDRVEFVCADLFDLPPAAGLFDHVFVCFVLEHLAEPVLGLEALRALLRPGGTITVVEGDHGSALFHPPSVYAEAVVAALVRLQARDGGNALIGRELQPLLAAAGFTGVDVEPRTVYADRSRPHLVEGFVRNTFIAMVESVRERARAEGIVAPADWERGIADLERTAEDGGTFHYAFFKAAAANPPAPGAVG</sequence>
<dbReference type="GO" id="GO:0032259">
    <property type="term" value="P:methylation"/>
    <property type="evidence" value="ECO:0007669"/>
    <property type="project" value="UniProtKB-KW"/>
</dbReference>
<dbReference type="CDD" id="cd02440">
    <property type="entry name" value="AdoMet_MTases"/>
    <property type="match status" value="1"/>
</dbReference>
<feature type="domain" description="Methyltransferase type 12" evidence="1">
    <location>
        <begin position="41"/>
        <end position="138"/>
    </location>
</feature>
<keyword evidence="2" id="KW-0489">Methyltransferase</keyword>
<evidence type="ECO:0000259" key="1">
    <source>
        <dbReference type="Pfam" id="PF08242"/>
    </source>
</evidence>
<dbReference type="AlphaFoldDB" id="A0A4P6Q612"/>
<dbReference type="SUPFAM" id="SSF53335">
    <property type="entry name" value="S-adenosyl-L-methionine-dependent methyltransferases"/>
    <property type="match status" value="1"/>
</dbReference>
<reference evidence="2 3" key="1">
    <citation type="submission" date="2019-02" db="EMBL/GenBank/DDBJ databases">
        <authorList>
            <person name="Khodamoradi S."/>
            <person name="Hahnke R.L."/>
            <person name="Kaempfer P."/>
            <person name="Schumann P."/>
            <person name="Rohde M."/>
            <person name="Steinert M."/>
            <person name="Luzhetskyy A."/>
            <person name="Wink J."/>
            <person name="Ruckert C."/>
        </authorList>
    </citation>
    <scope>NUCLEOTIDE SEQUENCE [LARGE SCALE GENOMIC DNA]</scope>
    <source>
        <strain evidence="2 3">M2</strain>
    </source>
</reference>
<dbReference type="Pfam" id="PF08242">
    <property type="entry name" value="Methyltransf_12"/>
    <property type="match status" value="1"/>
</dbReference>
<dbReference type="Proteomes" id="UP000292235">
    <property type="component" value="Chromosome"/>
</dbReference>
<dbReference type="EC" id="2.1.1.164" evidence="2"/>
<gene>
    <name evidence="2" type="primary">rebM6</name>
    <name evidence="2" type="ORF">EKD16_12760</name>
</gene>
<proteinExistence type="predicted"/>
<dbReference type="Gene3D" id="6.10.140.1580">
    <property type="match status" value="1"/>
</dbReference>
<dbReference type="RefSeq" id="WP_131098530.1">
    <property type="nucleotide sequence ID" value="NZ_CP036455.1"/>
</dbReference>
<protein>
    <submittedName>
        <fullName evidence="2">Demethylrebeccamycin-D-glucose O-methyltransferase</fullName>
        <ecNumber evidence="2">2.1.1.164</ecNumber>
    </submittedName>
</protein>
<accession>A0A4P6Q612</accession>
<dbReference type="EMBL" id="CP036455">
    <property type="protein sequence ID" value="QBI54334.1"/>
    <property type="molecule type" value="Genomic_DNA"/>
</dbReference>
<dbReference type="GO" id="GO:0102082">
    <property type="term" value="F:demethylrebeccamycin--D-glucose O-methyltransferase activity"/>
    <property type="evidence" value="ECO:0007669"/>
    <property type="project" value="UniProtKB-EC"/>
</dbReference>
<dbReference type="InterPro" id="IPR029063">
    <property type="entry name" value="SAM-dependent_MTases_sf"/>
</dbReference>
<dbReference type="OrthoDB" id="9765084at2"/>
<keyword evidence="3" id="KW-1185">Reference proteome</keyword>
<dbReference type="KEGG" id="strr:EKD16_12760"/>
<evidence type="ECO:0000313" key="2">
    <source>
        <dbReference type="EMBL" id="QBI54334.1"/>
    </source>
</evidence>
<dbReference type="InterPro" id="IPR013217">
    <property type="entry name" value="Methyltransf_12"/>
</dbReference>
<dbReference type="PANTHER" id="PTHR43861">
    <property type="entry name" value="TRANS-ACONITATE 2-METHYLTRANSFERASE-RELATED"/>
    <property type="match status" value="1"/>
</dbReference>